<dbReference type="InterPro" id="IPR005304">
    <property type="entry name" value="Rbsml_bgen_MeTrfase_EMG1/NEP1"/>
</dbReference>
<dbReference type="GO" id="GO:0019843">
    <property type="term" value="F:rRNA binding"/>
    <property type="evidence" value="ECO:0007669"/>
    <property type="project" value="UniProtKB-KW"/>
</dbReference>
<dbReference type="InterPro" id="IPR029026">
    <property type="entry name" value="tRNA_m1G_MTases_N"/>
</dbReference>
<dbReference type="Gene3D" id="3.40.1280.10">
    <property type="match status" value="1"/>
</dbReference>
<dbReference type="GO" id="GO:0070475">
    <property type="term" value="P:rRNA base methylation"/>
    <property type="evidence" value="ECO:0007669"/>
    <property type="project" value="InterPro"/>
</dbReference>
<keyword evidence="10" id="KW-0539">Nucleus</keyword>
<keyword evidence="8" id="KW-0699">rRNA-binding</keyword>
<dbReference type="GO" id="GO:0032040">
    <property type="term" value="C:small-subunit processome"/>
    <property type="evidence" value="ECO:0007669"/>
    <property type="project" value="TreeGrafter"/>
</dbReference>
<comment type="catalytic activity">
    <reaction evidence="11">
        <text>a pseudouridine in rRNA + S-adenosyl-L-methionine = an N(1)-methylpseudouridine in rRNA + S-adenosyl-L-homocysteine + H(+)</text>
        <dbReference type="Rhea" id="RHEA:46696"/>
        <dbReference type="Rhea" id="RHEA-COMP:11634"/>
        <dbReference type="Rhea" id="RHEA-COMP:13933"/>
        <dbReference type="ChEBI" id="CHEBI:15378"/>
        <dbReference type="ChEBI" id="CHEBI:57856"/>
        <dbReference type="ChEBI" id="CHEBI:59789"/>
        <dbReference type="ChEBI" id="CHEBI:65314"/>
        <dbReference type="ChEBI" id="CHEBI:74890"/>
    </reaction>
</comment>
<keyword evidence="4" id="KW-0698">rRNA processing</keyword>
<dbReference type="Pfam" id="PF03587">
    <property type="entry name" value="EMG1"/>
    <property type="match status" value="1"/>
</dbReference>
<evidence type="ECO:0000256" key="7">
    <source>
        <dbReference type="ARBA" id="ARBA00022691"/>
    </source>
</evidence>
<evidence type="ECO:0000256" key="12">
    <source>
        <dbReference type="ARBA" id="ARBA00053784"/>
    </source>
</evidence>
<keyword evidence="3" id="KW-0690">Ribosome biogenesis</keyword>
<evidence type="ECO:0000256" key="9">
    <source>
        <dbReference type="ARBA" id="ARBA00022884"/>
    </source>
</evidence>
<dbReference type="SUPFAM" id="SSF75217">
    <property type="entry name" value="alpha/beta knot"/>
    <property type="match status" value="1"/>
</dbReference>
<evidence type="ECO:0000256" key="4">
    <source>
        <dbReference type="ARBA" id="ARBA00022552"/>
    </source>
</evidence>
<keyword evidence="7" id="KW-0949">S-adenosyl-L-methionine</keyword>
<keyword evidence="9" id="KW-0694">RNA-binding</keyword>
<evidence type="ECO:0000256" key="6">
    <source>
        <dbReference type="ARBA" id="ARBA00022679"/>
    </source>
</evidence>
<name>A0A6A7GBX2_9CRUS</name>
<evidence type="ECO:0000256" key="1">
    <source>
        <dbReference type="ARBA" id="ARBA00004604"/>
    </source>
</evidence>
<comment type="similarity">
    <text evidence="2">Belongs to the class IV-like SAM-binding methyltransferase superfamily. RNA methyltransferase NEP1 family.</text>
</comment>
<dbReference type="InterPro" id="IPR029028">
    <property type="entry name" value="Alpha/beta_knot_MTases"/>
</dbReference>
<accession>A0A6A7GBX2</accession>
<evidence type="ECO:0000256" key="5">
    <source>
        <dbReference type="ARBA" id="ARBA00022603"/>
    </source>
</evidence>
<dbReference type="AlphaFoldDB" id="A0A6A7GBX2"/>
<evidence type="ECO:0000256" key="8">
    <source>
        <dbReference type="ARBA" id="ARBA00022730"/>
    </source>
</evidence>
<dbReference type="CDD" id="cd18088">
    <property type="entry name" value="Nep1-like"/>
    <property type="match status" value="1"/>
</dbReference>
<evidence type="ECO:0000256" key="10">
    <source>
        <dbReference type="ARBA" id="ARBA00023242"/>
    </source>
</evidence>
<proteinExistence type="evidence at transcript level"/>
<keyword evidence="5 14" id="KW-0489">Methyltransferase</keyword>
<keyword evidence="6 14" id="KW-0808">Transferase</keyword>
<organism evidence="14">
    <name type="scientific">Hirondellea gigas</name>
    <dbReference type="NCBI Taxonomy" id="1518452"/>
    <lineage>
        <taxon>Eukaryota</taxon>
        <taxon>Metazoa</taxon>
        <taxon>Ecdysozoa</taxon>
        <taxon>Arthropoda</taxon>
        <taxon>Crustacea</taxon>
        <taxon>Multicrustacea</taxon>
        <taxon>Malacostraca</taxon>
        <taxon>Eumalacostraca</taxon>
        <taxon>Peracarida</taxon>
        <taxon>Amphipoda</taxon>
        <taxon>Amphilochidea</taxon>
        <taxon>Lysianassida</taxon>
        <taxon>Lysianassidira</taxon>
        <taxon>Lysianassoidea</taxon>
        <taxon>Lysianassidae</taxon>
        <taxon>Hirondellea</taxon>
    </lineage>
</organism>
<sequence>MADTSTTTTTKISQSALQRAEKSRVIIVLENASLETVKTKHGFELTNVDAHKGILRKHKRDPSLYRPDILHQCLLTLLDSPLNKSGLLLIYIHTRNNVLIEVNPQIRIPRTFKRFCGLMVQLLHKFSIRGSDGGPKLLKIVKNPVTKYFPPNCRKFGTSVTGELQQLREFIPQLPTNEPVVWVVGTQAHGVADVDYTEKSVSISSYPLSAACALGRICHEYEQFLDIL</sequence>
<evidence type="ECO:0000256" key="2">
    <source>
        <dbReference type="ARBA" id="ARBA00008115"/>
    </source>
</evidence>
<comment type="subcellular location">
    <subcellularLocation>
        <location evidence="1">Nucleus</location>
        <location evidence="1">Nucleolus</location>
    </subcellularLocation>
</comment>
<protein>
    <recommendedName>
        <fullName evidence="13">18S rRNA (pseudouridine-N1)-methyltransferase</fullName>
    </recommendedName>
</protein>
<comment type="function">
    <text evidence="12">S-adenosyl-L-methionine-dependent pseudouridine N(1)-methyltransferase that methylates a pseudouridine in 18S rRNA. Involved the biosynthesis of the hypermodified N1-methyl-N3-(3-amino-3-carboxypropyl) pseudouridine (m1acp3-Psi) conserved in eukaryotic 18S rRNA. Also has an essential role in 40S ribosomal subunit biogenesis independent on its methyltransferase activity, facilitating the incorporation of ribosomal protein S19 during the formation of pre-ribosomes.</text>
</comment>
<evidence type="ECO:0000256" key="13">
    <source>
        <dbReference type="ARBA" id="ARBA00081469"/>
    </source>
</evidence>
<dbReference type="PANTHER" id="PTHR12636">
    <property type="entry name" value="NEP1/MRA1"/>
    <property type="match status" value="1"/>
</dbReference>
<dbReference type="FunFam" id="3.40.1280.10:FF:000003">
    <property type="entry name" value="Ribosomal RNA small subunit methyltransferase"/>
    <property type="match status" value="1"/>
</dbReference>
<reference evidence="14" key="1">
    <citation type="submission" date="2017-11" db="EMBL/GenBank/DDBJ databases">
        <title>The sensing device of the deep-sea amphipod.</title>
        <authorList>
            <person name="Kobayashi H."/>
            <person name="Nagahama T."/>
            <person name="Arai W."/>
            <person name="Sasagawa Y."/>
            <person name="Umeda M."/>
            <person name="Hayashi T."/>
            <person name="Nikaido I."/>
            <person name="Watanabe H."/>
            <person name="Oguri K."/>
            <person name="Kitazato H."/>
            <person name="Fujioka K."/>
            <person name="Kido Y."/>
            <person name="Takami H."/>
        </authorList>
    </citation>
    <scope>NUCLEOTIDE SEQUENCE</scope>
    <source>
        <tissue evidence="14">Whole body</tissue>
    </source>
</reference>
<evidence type="ECO:0000313" key="14">
    <source>
        <dbReference type="EMBL" id="LAC28496.1"/>
    </source>
</evidence>
<dbReference type="EMBL" id="IACT01009386">
    <property type="protein sequence ID" value="LAC28496.1"/>
    <property type="molecule type" value="mRNA"/>
</dbReference>
<dbReference type="PANTHER" id="PTHR12636:SF5">
    <property type="entry name" value="RIBOSOMAL RNA SMALL SUBUNIT METHYLTRANSFERASE NEP1"/>
    <property type="match status" value="1"/>
</dbReference>
<evidence type="ECO:0000256" key="3">
    <source>
        <dbReference type="ARBA" id="ARBA00022517"/>
    </source>
</evidence>
<evidence type="ECO:0000256" key="11">
    <source>
        <dbReference type="ARBA" id="ARBA00050871"/>
    </source>
</evidence>
<dbReference type="GO" id="GO:0070037">
    <property type="term" value="F:rRNA (pseudouridine) methyltransferase activity"/>
    <property type="evidence" value="ECO:0007669"/>
    <property type="project" value="InterPro"/>
</dbReference>